<evidence type="ECO:0000313" key="1">
    <source>
        <dbReference type="EMBL" id="BCY28756.1"/>
    </source>
</evidence>
<accession>A0ABM7S5I0</accession>
<dbReference type="RefSeq" id="WP_221257866.1">
    <property type="nucleotide sequence ID" value="NZ_AP024749.1"/>
</dbReference>
<sequence>MKIFTNIFFLFFIVSSIAQIDKKNVPLKLKLDNPFKETPADQSNLPSLEFKSIFDTENKPNRYSILPKTEEKTKSILDTSTDFKNPGDEIKNKLNNEIEKEGNWNDVFFGKFIVKTSSIKIKTRDFADPDGDRIRFFLNKDVMYLNELLEANFKTYVLNLKEGDNAIDIMALNQGLAGPNTAFFAIYDENDNLITSNEWNLKTGVSAKFLIEYRKPMR</sequence>
<protein>
    <recommendedName>
        <fullName evidence="3">Secreted protein</fullName>
    </recommendedName>
</protein>
<proteinExistence type="predicted"/>
<name>A0ABM7S5I0_9FLAO</name>
<gene>
    <name evidence="1" type="ORF">KK2020170_16240</name>
</gene>
<keyword evidence="2" id="KW-1185">Reference proteome</keyword>
<organism evidence="1 2">
    <name type="scientific">Flavobacterium okayamense</name>
    <dbReference type="NCBI Taxonomy" id="2830782"/>
    <lineage>
        <taxon>Bacteria</taxon>
        <taxon>Pseudomonadati</taxon>
        <taxon>Bacteroidota</taxon>
        <taxon>Flavobacteriia</taxon>
        <taxon>Flavobacteriales</taxon>
        <taxon>Flavobacteriaceae</taxon>
        <taxon>Flavobacterium</taxon>
    </lineage>
</organism>
<dbReference type="EMBL" id="AP024749">
    <property type="protein sequence ID" value="BCY28756.1"/>
    <property type="molecule type" value="Genomic_DNA"/>
</dbReference>
<evidence type="ECO:0008006" key="3">
    <source>
        <dbReference type="Google" id="ProtNLM"/>
    </source>
</evidence>
<dbReference type="Proteomes" id="UP000825258">
    <property type="component" value="Chromosome"/>
</dbReference>
<evidence type="ECO:0000313" key="2">
    <source>
        <dbReference type="Proteomes" id="UP000825258"/>
    </source>
</evidence>
<reference evidence="1 2" key="1">
    <citation type="submission" date="2021-06" db="EMBL/GenBank/DDBJ databases">
        <title>Whole genome sequences of Flavobacterium sp. KK2020170 and assembly.</title>
        <authorList>
            <person name="Kitahara K."/>
            <person name="Miyoshi S."/>
            <person name="Uesaka K."/>
        </authorList>
    </citation>
    <scope>NUCLEOTIDE SEQUENCE [LARGE SCALE GENOMIC DNA]</scope>
    <source>
        <strain evidence="1 2">KK2020170</strain>
    </source>
</reference>